<feature type="domain" description="Fork-head" evidence="7">
    <location>
        <begin position="158"/>
        <end position="231"/>
    </location>
</feature>
<dbReference type="Proteomes" id="UP000219602">
    <property type="component" value="Unassembled WGS sequence"/>
</dbReference>
<comment type="subcellular location">
    <subcellularLocation>
        <location evidence="5">Nucleus</location>
    </subcellularLocation>
</comment>
<feature type="compositionally biased region" description="Basic and acidic residues" evidence="6">
    <location>
        <begin position="302"/>
        <end position="311"/>
    </location>
</feature>
<keyword evidence="1" id="KW-0805">Transcription regulation</keyword>
<evidence type="ECO:0000256" key="2">
    <source>
        <dbReference type="ARBA" id="ARBA00023125"/>
    </source>
</evidence>
<evidence type="ECO:0000256" key="4">
    <source>
        <dbReference type="ARBA" id="ARBA00023242"/>
    </source>
</evidence>
<accession>A0A2H3FNJ9</accession>
<dbReference type="PROSITE" id="PS00658">
    <property type="entry name" value="FORK_HEAD_2"/>
    <property type="match status" value="1"/>
</dbReference>
<feature type="region of interest" description="Disordered" evidence="6">
    <location>
        <begin position="288"/>
        <end position="314"/>
    </location>
</feature>
<evidence type="ECO:0000259" key="7">
    <source>
        <dbReference type="PROSITE" id="PS50039"/>
    </source>
</evidence>
<dbReference type="InterPro" id="IPR036390">
    <property type="entry name" value="WH_DNA-bd_sf"/>
</dbReference>
<dbReference type="PANTHER" id="PTHR46078">
    <property type="entry name" value="FORKHEAD BOX PROTEIN J2 FAMILY MEMBER"/>
    <property type="match status" value="1"/>
</dbReference>
<dbReference type="InterPro" id="IPR030456">
    <property type="entry name" value="TF_fork_head_CS_2"/>
</dbReference>
<comment type="caution">
    <text evidence="8">The sequence shown here is derived from an EMBL/GenBank/DDBJ whole genome shotgun (WGS) entry which is preliminary data.</text>
</comment>
<dbReference type="SMART" id="SM00339">
    <property type="entry name" value="FH"/>
    <property type="match status" value="1"/>
</dbReference>
<dbReference type="STRING" id="327505.A0A2H3FNJ9"/>
<proteinExistence type="predicted"/>
<evidence type="ECO:0000256" key="6">
    <source>
        <dbReference type="SAM" id="MobiDB-lite"/>
    </source>
</evidence>
<dbReference type="GO" id="GO:0000981">
    <property type="term" value="F:DNA-binding transcription factor activity, RNA polymerase II-specific"/>
    <property type="evidence" value="ECO:0007669"/>
    <property type="project" value="TreeGrafter"/>
</dbReference>
<dbReference type="InterPro" id="IPR045912">
    <property type="entry name" value="FOXJ2/3-like"/>
</dbReference>
<reference evidence="8 9" key="1">
    <citation type="journal article" date="2016" name="Environ. Microbiol.">
        <title>Effector profiles distinguish formae speciales of Fusarium oxysporum.</title>
        <authorList>
            <person name="van Dam P."/>
            <person name="Fokkens L."/>
            <person name="Schmidt S.M."/>
            <person name="Linmans J.H."/>
            <person name="Kistler H.C."/>
            <person name="Ma L.J."/>
            <person name="Rep M."/>
        </authorList>
    </citation>
    <scope>NUCLEOTIDE SEQUENCE [LARGE SCALE GENOMIC DNA]</scope>
    <source>
        <strain evidence="8 9">Forc016</strain>
    </source>
</reference>
<dbReference type="PROSITE" id="PS50039">
    <property type="entry name" value="FORK_HEAD_3"/>
    <property type="match status" value="1"/>
</dbReference>
<dbReference type="AlphaFoldDB" id="A0A2H3FNJ9"/>
<protein>
    <recommendedName>
        <fullName evidence="7">Fork-head domain-containing protein</fullName>
    </recommendedName>
</protein>
<dbReference type="Pfam" id="PF00250">
    <property type="entry name" value="Forkhead"/>
    <property type="match status" value="1"/>
</dbReference>
<evidence type="ECO:0000313" key="8">
    <source>
        <dbReference type="EMBL" id="PCD21291.1"/>
    </source>
</evidence>
<gene>
    <name evidence="8" type="ORF">AU210_016257</name>
</gene>
<dbReference type="EMBL" id="MABQ02000013">
    <property type="protein sequence ID" value="PCD21291.1"/>
    <property type="molecule type" value="Genomic_DNA"/>
</dbReference>
<evidence type="ECO:0000313" key="9">
    <source>
        <dbReference type="Proteomes" id="UP000219602"/>
    </source>
</evidence>
<dbReference type="GO" id="GO:0000978">
    <property type="term" value="F:RNA polymerase II cis-regulatory region sequence-specific DNA binding"/>
    <property type="evidence" value="ECO:0007669"/>
    <property type="project" value="TreeGrafter"/>
</dbReference>
<dbReference type="Gene3D" id="1.10.10.10">
    <property type="entry name" value="Winged helix-like DNA-binding domain superfamily/Winged helix DNA-binding domain"/>
    <property type="match status" value="1"/>
</dbReference>
<keyword evidence="3" id="KW-0804">Transcription</keyword>
<dbReference type="PRINTS" id="PR00053">
    <property type="entry name" value="FORKHEAD"/>
</dbReference>
<feature type="DNA-binding region" description="Fork-head" evidence="5">
    <location>
        <begin position="158"/>
        <end position="231"/>
    </location>
</feature>
<keyword evidence="4 5" id="KW-0539">Nucleus</keyword>
<evidence type="ECO:0000256" key="1">
    <source>
        <dbReference type="ARBA" id="ARBA00023015"/>
    </source>
</evidence>
<dbReference type="InterPro" id="IPR036388">
    <property type="entry name" value="WH-like_DNA-bd_sf"/>
</dbReference>
<evidence type="ECO:0000256" key="5">
    <source>
        <dbReference type="PROSITE-ProRule" id="PRU00089"/>
    </source>
</evidence>
<feature type="region of interest" description="Disordered" evidence="6">
    <location>
        <begin position="196"/>
        <end position="215"/>
    </location>
</feature>
<name>A0A2H3FNJ9_FUSOX</name>
<dbReference type="SUPFAM" id="SSF46785">
    <property type="entry name" value="Winged helix' DNA-binding domain"/>
    <property type="match status" value="1"/>
</dbReference>
<organism evidence="8 9">
    <name type="scientific">Fusarium oxysporum f. sp. radicis-cucumerinum</name>
    <dbReference type="NCBI Taxonomy" id="327505"/>
    <lineage>
        <taxon>Eukaryota</taxon>
        <taxon>Fungi</taxon>
        <taxon>Dikarya</taxon>
        <taxon>Ascomycota</taxon>
        <taxon>Pezizomycotina</taxon>
        <taxon>Sordariomycetes</taxon>
        <taxon>Hypocreomycetidae</taxon>
        <taxon>Hypocreales</taxon>
        <taxon>Nectriaceae</taxon>
        <taxon>Fusarium</taxon>
        <taxon>Fusarium oxysporum species complex</taxon>
    </lineage>
</organism>
<reference evidence="8 9" key="2">
    <citation type="journal article" date="2017" name="Sci. Rep.">
        <title>A mobile pathogenicity chromosome in Fusarium oxysporum for infection of multiple cucurbit species.</title>
        <authorList>
            <person name="van Dam P."/>
            <person name="Fokkens L."/>
            <person name="Ayukawa Y."/>
            <person name="van der Gragt M."/>
            <person name="Ter Horst A."/>
            <person name="Brankovics B."/>
            <person name="Houterman P.M."/>
            <person name="Arie T."/>
            <person name="Rep M."/>
        </authorList>
    </citation>
    <scope>NUCLEOTIDE SEQUENCE [LARGE SCALE GENOMIC DNA]</scope>
    <source>
        <strain evidence="8 9">Forc016</strain>
    </source>
</reference>
<dbReference type="InterPro" id="IPR001766">
    <property type="entry name" value="Fork_head_dom"/>
</dbReference>
<keyword evidence="2 5" id="KW-0238">DNA-binding</keyword>
<evidence type="ECO:0000256" key="3">
    <source>
        <dbReference type="ARBA" id="ARBA00023163"/>
    </source>
</evidence>
<dbReference type="PANTHER" id="PTHR46078:SF2">
    <property type="entry name" value="FORK-HEAD DOMAIN-CONTAINING PROTEIN"/>
    <property type="match status" value="1"/>
</dbReference>
<sequence>MESSSGPRDQLPNASPTASYYLDSLVQHQDNQRHLHRVTNANPYTFIWDFGFQSQSPDQAFTPASIQEYPVVGWWDHYMSLSFKSAHGGLTHNLSLATTPNSSTGSLSYTSSSQDDLSGAAVNMKTWQEPPTGEPEYCANSRVKSEPLELKNTAVAPKAKEPYAKLIYRALMSAPDQAMTLQEIYQWFRDNTDKHIKKDSTRRRPGKNDNGWQNSIRHNLSMNEVCYDKMPCLYFPASDLAFTSAISSKILGIAFGMSISTHTHRPTLFAGFNADSGSRLQAFVKREHKQLSDPASNGGDHGSTKDDESKKPTKWTLESWAVQDGVKSTRRYRHNKYGVLR</sequence>
<dbReference type="GO" id="GO:0005634">
    <property type="term" value="C:nucleus"/>
    <property type="evidence" value="ECO:0007669"/>
    <property type="project" value="UniProtKB-SubCell"/>
</dbReference>